<dbReference type="AlphaFoldDB" id="A0A369TNL6"/>
<dbReference type="OrthoDB" id="7929427at2"/>
<dbReference type="EMBL" id="QPMK01000004">
    <property type="protein sequence ID" value="RDD66780.1"/>
    <property type="molecule type" value="Genomic_DNA"/>
</dbReference>
<dbReference type="RefSeq" id="WP_114510326.1">
    <property type="nucleotide sequence ID" value="NZ_QPMK01000004.1"/>
</dbReference>
<evidence type="ECO:0000256" key="1">
    <source>
        <dbReference type="SAM" id="MobiDB-lite"/>
    </source>
</evidence>
<name>A0A369TNL6_9RHOB</name>
<keyword evidence="2" id="KW-0732">Signal</keyword>
<accession>A0A369TNL6</accession>
<organism evidence="3 4">
    <name type="scientific">Thalassococcus profundi</name>
    <dbReference type="NCBI Taxonomy" id="2282382"/>
    <lineage>
        <taxon>Bacteria</taxon>
        <taxon>Pseudomonadati</taxon>
        <taxon>Pseudomonadota</taxon>
        <taxon>Alphaproteobacteria</taxon>
        <taxon>Rhodobacterales</taxon>
        <taxon>Roseobacteraceae</taxon>
        <taxon>Thalassococcus</taxon>
    </lineage>
</organism>
<feature type="chain" id="PRO_5016927841" description="Sel1 repeat family protein" evidence="2">
    <location>
        <begin position="23"/>
        <end position="520"/>
    </location>
</feature>
<sequence>MRIDHVVLAGFLLTAAPLAAQAPLSSIDWLNAPEQAPQLAPRATAQPAPQRREEPPTASEVRVPEVETMELGAPTVEAVGLLPMQVTGLPITLWQDSANATLIDLIGAVEPAVPAMSALLHTLLLAEANPPRGASRGPSFLAARLDRLLAQGVVDPAEALVERAQVDTAQLFERRFDIALLTGTVQPACEALMEDPTLSPDLGKRIFCMARNDAYDVALTTLDTARALESVTERDADLLLHFLDPALAEESPAPRHPVRPSVLEFRLFEAIGEPLSTTALPRAFAHVDLNGDTGWKAQLDAAERLARVGAISENRLLGIYSLRRRSASGGIWDRVEAMQDFEAALDAGRPAQIGPALEDVWAQMRSARLLVPFSQLFGARLAEVELSGRAATLAWRAALMSEAYEDAAATLPTDDPERAFLAGIATGSAPERVPRGLPHAEAIAAAFRGAEPPEELQTQLDEGRLGEVILRAMALFSSGAAGNGDDLTDALALFRTVGLEDTARRAALQLILLEQEGVRQ</sequence>
<dbReference type="Proteomes" id="UP000253977">
    <property type="component" value="Unassembled WGS sequence"/>
</dbReference>
<keyword evidence="4" id="KW-1185">Reference proteome</keyword>
<protein>
    <recommendedName>
        <fullName evidence="5">Sel1 repeat family protein</fullName>
    </recommendedName>
</protein>
<gene>
    <name evidence="3" type="ORF">DU478_07450</name>
</gene>
<comment type="caution">
    <text evidence="3">The sequence shown here is derived from an EMBL/GenBank/DDBJ whole genome shotgun (WGS) entry which is preliminary data.</text>
</comment>
<reference evidence="3 4" key="1">
    <citation type="submission" date="2018-07" db="EMBL/GenBank/DDBJ databases">
        <title>Thalassococcus profundi sp. nov., a marine bacterium isolated from deep seawater of Okinawa Trough.</title>
        <authorList>
            <person name="Yu M."/>
        </authorList>
    </citation>
    <scope>NUCLEOTIDE SEQUENCE [LARGE SCALE GENOMIC DNA]</scope>
    <source>
        <strain evidence="3 4">WRAS1</strain>
    </source>
</reference>
<proteinExistence type="predicted"/>
<evidence type="ECO:0000256" key="2">
    <source>
        <dbReference type="SAM" id="SignalP"/>
    </source>
</evidence>
<feature type="region of interest" description="Disordered" evidence="1">
    <location>
        <begin position="38"/>
        <end position="62"/>
    </location>
</feature>
<evidence type="ECO:0000313" key="4">
    <source>
        <dbReference type="Proteomes" id="UP000253977"/>
    </source>
</evidence>
<feature type="signal peptide" evidence="2">
    <location>
        <begin position="1"/>
        <end position="22"/>
    </location>
</feature>
<evidence type="ECO:0000313" key="3">
    <source>
        <dbReference type="EMBL" id="RDD66780.1"/>
    </source>
</evidence>
<evidence type="ECO:0008006" key="5">
    <source>
        <dbReference type="Google" id="ProtNLM"/>
    </source>
</evidence>
<feature type="compositionally biased region" description="Low complexity" evidence="1">
    <location>
        <begin position="38"/>
        <end position="49"/>
    </location>
</feature>